<dbReference type="PANTHER" id="PTHR31672:SF2">
    <property type="entry name" value="F-BOX DOMAIN-CONTAINING PROTEIN"/>
    <property type="match status" value="1"/>
</dbReference>
<keyword evidence="4" id="KW-1185">Reference proteome</keyword>
<feature type="compositionally biased region" description="Acidic residues" evidence="1">
    <location>
        <begin position="14"/>
        <end position="28"/>
    </location>
</feature>
<dbReference type="SUPFAM" id="SSF81383">
    <property type="entry name" value="F-box domain"/>
    <property type="match status" value="1"/>
</dbReference>
<protein>
    <recommendedName>
        <fullName evidence="2">F-box domain-containing protein</fullName>
    </recommendedName>
</protein>
<dbReference type="Gene3D" id="1.20.1280.50">
    <property type="match status" value="1"/>
</dbReference>
<evidence type="ECO:0000313" key="4">
    <source>
        <dbReference type="Proteomes" id="UP001633002"/>
    </source>
</evidence>
<organism evidence="3 4">
    <name type="scientific">Riccia sorocarpa</name>
    <dbReference type="NCBI Taxonomy" id="122646"/>
    <lineage>
        <taxon>Eukaryota</taxon>
        <taxon>Viridiplantae</taxon>
        <taxon>Streptophyta</taxon>
        <taxon>Embryophyta</taxon>
        <taxon>Marchantiophyta</taxon>
        <taxon>Marchantiopsida</taxon>
        <taxon>Marchantiidae</taxon>
        <taxon>Marchantiales</taxon>
        <taxon>Ricciaceae</taxon>
        <taxon>Riccia</taxon>
    </lineage>
</organism>
<feature type="region of interest" description="Disordered" evidence="1">
    <location>
        <begin position="1"/>
        <end position="28"/>
    </location>
</feature>
<gene>
    <name evidence="3" type="ORF">R1sor_026581</name>
</gene>
<feature type="domain" description="F-box" evidence="2">
    <location>
        <begin position="34"/>
        <end position="80"/>
    </location>
</feature>
<accession>A0ABD3GBS1</accession>
<sequence>MGNVSFRRASTSELEVDENLESNSDEEEEAELDSKLWKELPSELLDRVLTKLPITSLMSFCRVSKRWKTLIRSVEFGRQCDSTKPVALFSYSGGYDEDDRIIEPYIAFPNATAESWEMHTLGFRLYPRLIAADLGLLCFFFLILRVNKIVGLIVDPETGNYKLVVGFIQKIRQDIEEGLPRGTHVYDSISSSWTSTTVYPEFPLPPVNIDSEEEHPYRTILKPGLSTRCGDNLYWMVGERVWEFEQKWELYSRILMKYDVKAGSWTVDEPNVPYESLVGQFEVPDCLPRNLPYAHLALVHPQQDIKLPRWNFHLFAFDGSVYVTLFDSLISRDAYSGCFSSLIPEVKVINPRLVHELLRSFYATNHYLPTRIAAQNEMLYILFEYDGVCRGRRRENPLHVLAYDSVKNHWDMLPSLDPESSCRSVLRKVDRPSRLPRLVTFAASFKAFV</sequence>
<reference evidence="3 4" key="1">
    <citation type="submission" date="2024-09" db="EMBL/GenBank/DDBJ databases">
        <title>Chromosome-scale assembly of Riccia sorocarpa.</title>
        <authorList>
            <person name="Paukszto L."/>
        </authorList>
    </citation>
    <scope>NUCLEOTIDE SEQUENCE [LARGE SCALE GENOMIC DNA]</scope>
    <source>
        <strain evidence="3">LP-2024</strain>
        <tissue evidence="3">Aerial parts of the thallus</tissue>
    </source>
</reference>
<dbReference type="AlphaFoldDB" id="A0ABD3GBS1"/>
<dbReference type="Proteomes" id="UP001633002">
    <property type="component" value="Unassembled WGS sequence"/>
</dbReference>
<dbReference type="Pfam" id="PF00646">
    <property type="entry name" value="F-box"/>
    <property type="match status" value="1"/>
</dbReference>
<evidence type="ECO:0000313" key="3">
    <source>
        <dbReference type="EMBL" id="KAL3676633.1"/>
    </source>
</evidence>
<dbReference type="PROSITE" id="PS50181">
    <property type="entry name" value="FBOX"/>
    <property type="match status" value="1"/>
</dbReference>
<dbReference type="EMBL" id="JBJQOH010000008">
    <property type="protein sequence ID" value="KAL3676633.1"/>
    <property type="molecule type" value="Genomic_DNA"/>
</dbReference>
<dbReference type="InterPro" id="IPR036047">
    <property type="entry name" value="F-box-like_dom_sf"/>
</dbReference>
<dbReference type="CDD" id="cd22157">
    <property type="entry name" value="F-box_AtFBW1-like"/>
    <property type="match status" value="1"/>
</dbReference>
<evidence type="ECO:0000259" key="2">
    <source>
        <dbReference type="PROSITE" id="PS50181"/>
    </source>
</evidence>
<dbReference type="InterPro" id="IPR001810">
    <property type="entry name" value="F-box_dom"/>
</dbReference>
<dbReference type="SMART" id="SM00256">
    <property type="entry name" value="FBOX"/>
    <property type="match status" value="1"/>
</dbReference>
<proteinExistence type="predicted"/>
<dbReference type="PANTHER" id="PTHR31672">
    <property type="entry name" value="BNACNNG10540D PROTEIN"/>
    <property type="match status" value="1"/>
</dbReference>
<name>A0ABD3GBS1_9MARC</name>
<dbReference type="InterPro" id="IPR050796">
    <property type="entry name" value="SCF_F-box_component"/>
</dbReference>
<comment type="caution">
    <text evidence="3">The sequence shown here is derived from an EMBL/GenBank/DDBJ whole genome shotgun (WGS) entry which is preliminary data.</text>
</comment>
<evidence type="ECO:0000256" key="1">
    <source>
        <dbReference type="SAM" id="MobiDB-lite"/>
    </source>
</evidence>